<evidence type="ECO:0000256" key="2">
    <source>
        <dbReference type="ARBA" id="ARBA00022801"/>
    </source>
</evidence>
<dbReference type="InterPro" id="IPR029058">
    <property type="entry name" value="AB_hydrolase_fold"/>
</dbReference>
<dbReference type="Pfam" id="PF00561">
    <property type="entry name" value="Abhydrolase_1"/>
    <property type="match status" value="1"/>
</dbReference>
<dbReference type="EMBL" id="MCFA01000134">
    <property type="protein sequence ID" value="ORY04539.1"/>
    <property type="molecule type" value="Genomic_DNA"/>
</dbReference>
<organism evidence="5 6">
    <name type="scientific">Clohesyomyces aquaticus</name>
    <dbReference type="NCBI Taxonomy" id="1231657"/>
    <lineage>
        <taxon>Eukaryota</taxon>
        <taxon>Fungi</taxon>
        <taxon>Dikarya</taxon>
        <taxon>Ascomycota</taxon>
        <taxon>Pezizomycotina</taxon>
        <taxon>Dothideomycetes</taxon>
        <taxon>Pleosporomycetidae</taxon>
        <taxon>Pleosporales</taxon>
        <taxon>Lindgomycetaceae</taxon>
        <taxon>Clohesyomyces</taxon>
    </lineage>
</organism>
<gene>
    <name evidence="5" type="ORF">BCR34DRAFT_491441</name>
</gene>
<feature type="non-terminal residue" evidence="5">
    <location>
        <position position="1"/>
    </location>
</feature>
<dbReference type="OrthoDB" id="425534at2759"/>
<evidence type="ECO:0000313" key="5">
    <source>
        <dbReference type="EMBL" id="ORY04539.1"/>
    </source>
</evidence>
<reference evidence="5 6" key="1">
    <citation type="submission" date="2016-07" db="EMBL/GenBank/DDBJ databases">
        <title>Pervasive Adenine N6-methylation of Active Genes in Fungi.</title>
        <authorList>
            <consortium name="DOE Joint Genome Institute"/>
            <person name="Mondo S.J."/>
            <person name="Dannebaum R.O."/>
            <person name="Kuo R.C."/>
            <person name="Labutti K."/>
            <person name="Haridas S."/>
            <person name="Kuo A."/>
            <person name="Salamov A."/>
            <person name="Ahrendt S.R."/>
            <person name="Lipzen A."/>
            <person name="Sullivan W."/>
            <person name="Andreopoulos W.B."/>
            <person name="Clum A."/>
            <person name="Lindquist E."/>
            <person name="Daum C."/>
            <person name="Ramamoorthy G.K."/>
            <person name="Gryganskyi A."/>
            <person name="Culley D."/>
            <person name="Magnuson J.K."/>
            <person name="James T.Y."/>
            <person name="O'Malley M.A."/>
            <person name="Stajich J.E."/>
            <person name="Spatafora J.W."/>
            <person name="Visel A."/>
            <person name="Grigoriev I.V."/>
        </authorList>
    </citation>
    <scope>NUCLEOTIDE SEQUENCE [LARGE SCALE GENOMIC DNA]</scope>
    <source>
        <strain evidence="5 6">CBS 115471</strain>
    </source>
</reference>
<evidence type="ECO:0000256" key="1">
    <source>
        <dbReference type="ARBA" id="ARBA00010088"/>
    </source>
</evidence>
<dbReference type="Pfam" id="PF08386">
    <property type="entry name" value="Abhydrolase_4"/>
    <property type="match status" value="1"/>
</dbReference>
<dbReference type="GO" id="GO:0016787">
    <property type="term" value="F:hydrolase activity"/>
    <property type="evidence" value="ECO:0007669"/>
    <property type="project" value="UniProtKB-KW"/>
</dbReference>
<feature type="domain" description="AB hydrolase-1" evidence="3">
    <location>
        <begin position="55"/>
        <end position="224"/>
    </location>
</feature>
<evidence type="ECO:0000313" key="6">
    <source>
        <dbReference type="Proteomes" id="UP000193144"/>
    </source>
</evidence>
<dbReference type="Proteomes" id="UP000193144">
    <property type="component" value="Unassembled WGS sequence"/>
</dbReference>
<dbReference type="STRING" id="1231657.A0A1Y1Z2W3"/>
<proteinExistence type="inferred from homology"/>
<accession>A0A1Y1Z2W3</accession>
<dbReference type="PANTHER" id="PTHR43248">
    <property type="entry name" value="2-SUCCINYL-6-HYDROXY-2,4-CYCLOHEXADIENE-1-CARBOXYLATE SYNTHASE"/>
    <property type="match status" value="1"/>
</dbReference>
<dbReference type="InterPro" id="IPR013595">
    <property type="entry name" value="Pept_S33_TAP-like_C"/>
</dbReference>
<dbReference type="SUPFAM" id="SSF53474">
    <property type="entry name" value="alpha/beta-Hydrolases"/>
    <property type="match status" value="1"/>
</dbReference>
<evidence type="ECO:0000259" key="3">
    <source>
        <dbReference type="Pfam" id="PF00561"/>
    </source>
</evidence>
<comment type="caution">
    <text evidence="5">The sequence shown here is derived from an EMBL/GenBank/DDBJ whole genome shotgun (WGS) entry which is preliminary data.</text>
</comment>
<protein>
    <submittedName>
        <fullName evidence="5">TAP-like protein-domain-containing protein</fullName>
    </submittedName>
</protein>
<dbReference type="PANTHER" id="PTHR43248:SF25">
    <property type="entry name" value="AB HYDROLASE-1 DOMAIN-CONTAINING PROTEIN-RELATED"/>
    <property type="match status" value="1"/>
</dbReference>
<dbReference type="InterPro" id="IPR051601">
    <property type="entry name" value="Serine_prot/Carboxylest_S33"/>
</dbReference>
<dbReference type="InterPro" id="IPR000073">
    <property type="entry name" value="AB_hydrolase_1"/>
</dbReference>
<sequence length="503" mass="54934">ITPSTDLHWTPCYDNFTCARLTVPLDYTDPSIGTVAVAYIRKASTSKPIDSAESIMFNPGGPGDSGIDAILSDYGNMIASYIGPDYNIIGFDPRGVNNTGPDFDCFRGSPPSVAAEFARRFQRPIDSKSKDSIADIFELSGGFGDWCSHVHANDSVKYANTPAVARDMLNFAEKNAEAQGKKAAEAKVWYWGISYGSVLGATFSALFPDRVGRVVLDGVMDAEDYYRGTWKTALVDSDKAVQAFGQACHNAGPGRCAFYFNTPDTILANMRIVLESMRKQPVVVTDPVVTDSPRLATYEDLTFMVASALYTPYQYFPVLAQIFSDLSGFQAPRNGSSLFQALASDPQTAYGTFATIGCLDAAGRYNLSSIAKWEAHIAEVQKTTEWVSETFVSAPLLCRQMSIVPPKSQQFHGEEAVASRTSFPILFIGNTIDLVTPHRSAQKMSDQFPSSVLLTQKSVGHTSLSSWSRCTAKYVRAYFRGTLPPMNTTCEVETIPFFTDGAF</sequence>
<comment type="similarity">
    <text evidence="1">Belongs to the peptidase S33 family.</text>
</comment>
<evidence type="ECO:0000259" key="4">
    <source>
        <dbReference type="Pfam" id="PF08386"/>
    </source>
</evidence>
<feature type="domain" description="Peptidase S33 tripeptidyl aminopeptidase-like C-terminal" evidence="4">
    <location>
        <begin position="388"/>
        <end position="490"/>
    </location>
</feature>
<keyword evidence="6" id="KW-1185">Reference proteome</keyword>
<dbReference type="Gene3D" id="3.40.50.1820">
    <property type="entry name" value="alpha/beta hydrolase"/>
    <property type="match status" value="1"/>
</dbReference>
<keyword evidence="2" id="KW-0378">Hydrolase</keyword>
<dbReference type="AlphaFoldDB" id="A0A1Y1Z2W3"/>
<name>A0A1Y1Z2W3_9PLEO</name>